<dbReference type="AlphaFoldDB" id="A0A7S2GPX3"/>
<organism evidence="2">
    <name type="scientific">Octactis speculum</name>
    <dbReference type="NCBI Taxonomy" id="3111310"/>
    <lineage>
        <taxon>Eukaryota</taxon>
        <taxon>Sar</taxon>
        <taxon>Stramenopiles</taxon>
        <taxon>Ochrophyta</taxon>
        <taxon>Dictyochophyceae</taxon>
        <taxon>Dictyochales</taxon>
        <taxon>Dictyochaceae</taxon>
        <taxon>Octactis</taxon>
    </lineage>
</organism>
<feature type="signal peptide" evidence="1">
    <location>
        <begin position="1"/>
        <end position="21"/>
    </location>
</feature>
<keyword evidence="1" id="KW-0732">Signal</keyword>
<reference evidence="2" key="1">
    <citation type="submission" date="2021-01" db="EMBL/GenBank/DDBJ databases">
        <authorList>
            <person name="Corre E."/>
            <person name="Pelletier E."/>
            <person name="Niang G."/>
            <person name="Scheremetjew M."/>
            <person name="Finn R."/>
            <person name="Kale V."/>
            <person name="Holt S."/>
            <person name="Cochrane G."/>
            <person name="Meng A."/>
            <person name="Brown T."/>
            <person name="Cohen L."/>
        </authorList>
    </citation>
    <scope>NUCLEOTIDE SEQUENCE</scope>
    <source>
        <strain evidence="2">CCMP1381</strain>
    </source>
</reference>
<dbReference type="EMBL" id="HBGS01049160">
    <property type="protein sequence ID" value="CAD9464132.1"/>
    <property type="molecule type" value="Transcribed_RNA"/>
</dbReference>
<gene>
    <name evidence="2" type="ORF">DSPE1174_LOCUS25581</name>
</gene>
<sequence length="429" mass="46443">MTSVAMFLLAISSLVLSSCAAVRDGAGSGLSKSTYAATTPVVGKEFLLKYFSTEEVDDECTNDVCTCSDDDETWYIQQGRVSISSSSSNGYGAGVSSGFGMHMVNLTNRLTTGGNSVQEVEAYFAEKFDNMMTTQVLDSFMDYNIGLYTSDLDSLVSTFDSDSIDYFSMTWDSDSTTWYSVIVLVPTSHMVLEVMSESSSILAQRKASLYKSESRLSPRVVTSVQESFTGSNSTTKAGSSSSTSTVSVIRVNRAASDLTAIDTFYQDVMGATLDIEESDDDVSRYCYLYSGATVELCFSKRDDSATYGDFKVSSMEDQLNAVHANLLAKPTCGTDKWLDNHHAYDSMSYSATDLVTYLDSDASSTYYYCEPSSSFFSTTYSLHYVIDPTGWGIQLDVQISSSPSGCSASADAEELVGSTYNPACDLGSC</sequence>
<evidence type="ECO:0000313" key="2">
    <source>
        <dbReference type="EMBL" id="CAD9464132.1"/>
    </source>
</evidence>
<proteinExistence type="predicted"/>
<evidence type="ECO:0000256" key="1">
    <source>
        <dbReference type="SAM" id="SignalP"/>
    </source>
</evidence>
<name>A0A7S2GPX3_9STRA</name>
<protein>
    <submittedName>
        <fullName evidence="2">Uncharacterized protein</fullName>
    </submittedName>
</protein>
<accession>A0A7S2GPX3</accession>
<feature type="chain" id="PRO_5030726805" evidence="1">
    <location>
        <begin position="22"/>
        <end position="429"/>
    </location>
</feature>